<dbReference type="InterPro" id="IPR018062">
    <property type="entry name" value="HTH_AraC-typ_CS"/>
</dbReference>
<dbReference type="PROSITE" id="PS50110">
    <property type="entry name" value="RESPONSE_REGULATORY"/>
    <property type="match status" value="1"/>
</dbReference>
<dbReference type="PANTHER" id="PTHR42713:SF3">
    <property type="entry name" value="TRANSCRIPTIONAL REGULATORY PROTEIN HPTR"/>
    <property type="match status" value="1"/>
</dbReference>
<organism evidence="11 12">
    <name type="scientific">Cohnella soli</name>
    <dbReference type="NCBI Taxonomy" id="425005"/>
    <lineage>
        <taxon>Bacteria</taxon>
        <taxon>Bacillati</taxon>
        <taxon>Bacillota</taxon>
        <taxon>Bacilli</taxon>
        <taxon>Bacillales</taxon>
        <taxon>Paenibacillaceae</taxon>
        <taxon>Cohnella</taxon>
    </lineage>
</organism>
<dbReference type="InterPro" id="IPR001789">
    <property type="entry name" value="Sig_transdc_resp-reg_receiver"/>
</dbReference>
<keyword evidence="12" id="KW-1185">Reference proteome</keyword>
<dbReference type="InterPro" id="IPR011006">
    <property type="entry name" value="CheY-like_superfamily"/>
</dbReference>
<evidence type="ECO:0000256" key="7">
    <source>
        <dbReference type="ARBA" id="ARBA00023163"/>
    </source>
</evidence>
<gene>
    <name evidence="11" type="ORF">ACFPOF_00825</name>
</gene>
<evidence type="ECO:0000256" key="6">
    <source>
        <dbReference type="ARBA" id="ARBA00023125"/>
    </source>
</evidence>
<evidence type="ECO:0000256" key="3">
    <source>
        <dbReference type="ARBA" id="ARBA00022553"/>
    </source>
</evidence>
<comment type="subcellular location">
    <subcellularLocation>
        <location evidence="1">Cytoplasm</location>
    </subcellularLocation>
</comment>
<dbReference type="InterPro" id="IPR009057">
    <property type="entry name" value="Homeodomain-like_sf"/>
</dbReference>
<dbReference type="PROSITE" id="PS00041">
    <property type="entry name" value="HTH_ARAC_FAMILY_1"/>
    <property type="match status" value="1"/>
</dbReference>
<evidence type="ECO:0000256" key="1">
    <source>
        <dbReference type="ARBA" id="ARBA00004496"/>
    </source>
</evidence>
<dbReference type="PANTHER" id="PTHR42713">
    <property type="entry name" value="HISTIDINE KINASE-RELATED"/>
    <property type="match status" value="1"/>
</dbReference>
<dbReference type="Pfam" id="PF12833">
    <property type="entry name" value="HTH_18"/>
    <property type="match status" value="1"/>
</dbReference>
<evidence type="ECO:0000313" key="12">
    <source>
        <dbReference type="Proteomes" id="UP001596113"/>
    </source>
</evidence>
<feature type="modified residue" description="4-aspartylphosphate" evidence="8">
    <location>
        <position position="55"/>
    </location>
</feature>
<keyword evidence="4" id="KW-0902">Two-component regulatory system</keyword>
<evidence type="ECO:0000256" key="5">
    <source>
        <dbReference type="ARBA" id="ARBA00023015"/>
    </source>
</evidence>
<evidence type="ECO:0000313" key="11">
    <source>
        <dbReference type="EMBL" id="MFC5401268.1"/>
    </source>
</evidence>
<dbReference type="PROSITE" id="PS01124">
    <property type="entry name" value="HTH_ARAC_FAMILY_2"/>
    <property type="match status" value="1"/>
</dbReference>
<comment type="caution">
    <text evidence="11">The sequence shown here is derived from an EMBL/GenBank/DDBJ whole genome shotgun (WGS) entry which is preliminary data.</text>
</comment>
<evidence type="ECO:0000256" key="2">
    <source>
        <dbReference type="ARBA" id="ARBA00022490"/>
    </source>
</evidence>
<reference evidence="12" key="1">
    <citation type="journal article" date="2019" name="Int. J. Syst. Evol. Microbiol.">
        <title>The Global Catalogue of Microorganisms (GCM) 10K type strain sequencing project: providing services to taxonomists for standard genome sequencing and annotation.</title>
        <authorList>
            <consortium name="The Broad Institute Genomics Platform"/>
            <consortium name="The Broad Institute Genome Sequencing Center for Infectious Disease"/>
            <person name="Wu L."/>
            <person name="Ma J."/>
        </authorList>
    </citation>
    <scope>NUCLEOTIDE SEQUENCE [LARGE SCALE GENOMIC DNA]</scope>
    <source>
        <strain evidence="12">CGMCC 1.18575</strain>
    </source>
</reference>
<feature type="domain" description="Response regulatory" evidence="10">
    <location>
        <begin position="3"/>
        <end position="120"/>
    </location>
</feature>
<dbReference type="Gene3D" id="3.40.50.2300">
    <property type="match status" value="1"/>
</dbReference>
<evidence type="ECO:0000259" key="9">
    <source>
        <dbReference type="PROSITE" id="PS01124"/>
    </source>
</evidence>
<keyword evidence="5" id="KW-0805">Transcription regulation</keyword>
<dbReference type="InterPro" id="IPR018060">
    <property type="entry name" value="HTH_AraC"/>
</dbReference>
<evidence type="ECO:0000256" key="4">
    <source>
        <dbReference type="ARBA" id="ARBA00023012"/>
    </source>
</evidence>
<dbReference type="EMBL" id="JBHSMI010000002">
    <property type="protein sequence ID" value="MFC5401268.1"/>
    <property type="molecule type" value="Genomic_DNA"/>
</dbReference>
<evidence type="ECO:0000256" key="8">
    <source>
        <dbReference type="PROSITE-ProRule" id="PRU00169"/>
    </source>
</evidence>
<keyword evidence="7" id="KW-0804">Transcription</keyword>
<dbReference type="Pfam" id="PF00072">
    <property type="entry name" value="Response_reg"/>
    <property type="match status" value="1"/>
</dbReference>
<dbReference type="SMART" id="SM00342">
    <property type="entry name" value="HTH_ARAC"/>
    <property type="match status" value="1"/>
</dbReference>
<keyword evidence="3 8" id="KW-0597">Phosphoprotein</keyword>
<protein>
    <submittedName>
        <fullName evidence="11">Response regulator</fullName>
    </submittedName>
</protein>
<dbReference type="RefSeq" id="WP_378128664.1">
    <property type="nucleotide sequence ID" value="NZ_JBHSMI010000002.1"/>
</dbReference>
<dbReference type="Proteomes" id="UP001596113">
    <property type="component" value="Unassembled WGS sequence"/>
</dbReference>
<dbReference type="CDD" id="cd17536">
    <property type="entry name" value="REC_YesN-like"/>
    <property type="match status" value="1"/>
</dbReference>
<dbReference type="SMART" id="SM00448">
    <property type="entry name" value="REC"/>
    <property type="match status" value="1"/>
</dbReference>
<evidence type="ECO:0000259" key="10">
    <source>
        <dbReference type="PROSITE" id="PS50110"/>
    </source>
</evidence>
<dbReference type="InterPro" id="IPR051552">
    <property type="entry name" value="HptR"/>
</dbReference>
<dbReference type="Gene3D" id="1.10.10.60">
    <property type="entry name" value="Homeodomain-like"/>
    <property type="match status" value="2"/>
</dbReference>
<dbReference type="SUPFAM" id="SSF46689">
    <property type="entry name" value="Homeodomain-like"/>
    <property type="match status" value="1"/>
</dbReference>
<proteinExistence type="predicted"/>
<dbReference type="SUPFAM" id="SSF52172">
    <property type="entry name" value="CheY-like"/>
    <property type="match status" value="1"/>
</dbReference>
<keyword evidence="2" id="KW-0963">Cytoplasm</keyword>
<accession>A0ABW0HLJ5</accession>
<sequence>MLKVLLIDDEKWVVQSLKTIVDWRSLGYEIIAEAFNGVDGYEQIKKLSPDLVLTDIRMPGMDGLELIRQGSALNRDIGFIVTSGYKEFEYARKALQYGALSYLLKPFDEEEFAAALEQFGQKHLKNKAMWQMELLNRLQDNDTPSGGHLQELMMKLGFEWDVEVGAAVAVVVGPIDVPIPTDVPYLALQIGKNVKAYIVKGDCMAALVESFDAYFPEDVAGIGISSVIYDSTQLMDAIGEANAAAHQFFVTGNRGIWHAVLSGGGVDEVIEILWKLHQTRSTTCVDELSAKIKTLIAESKFTIRNAVSLYNWVLLHVYKLEEEQLWTYQQLANRFGYVNDMMAHVESMLRTYCDRSGATASSSAPVSTFNKIVAYIDEHFREDLSLQTVSETMDVHPSYVSQLFRKEASETFLQHVTRKRMVYASKLLKETNLSVQEIAESAGYLDYFHFAKTFKKMMGQTASQYREIERGPS</sequence>
<name>A0ABW0HLJ5_9BACL</name>
<feature type="domain" description="HTH araC/xylS-type" evidence="9">
    <location>
        <begin position="370"/>
        <end position="468"/>
    </location>
</feature>
<keyword evidence="6" id="KW-0238">DNA-binding</keyword>